<feature type="transmembrane region" description="Helical" evidence="7">
    <location>
        <begin position="33"/>
        <end position="57"/>
    </location>
</feature>
<evidence type="ECO:0000313" key="9">
    <source>
        <dbReference type="EMBL" id="GCF93579.1"/>
    </source>
</evidence>
<keyword evidence="5 7" id="KW-0472">Membrane</keyword>
<keyword evidence="3 7" id="KW-0812">Transmembrane</keyword>
<dbReference type="OrthoDB" id="9815286at2"/>
<comment type="caution">
    <text evidence="9">The sequence shown here is derived from an EMBL/GenBank/DDBJ whole genome shotgun (WGS) entry which is preliminary data.</text>
</comment>
<evidence type="ECO:0000256" key="6">
    <source>
        <dbReference type="SAM" id="MobiDB-lite"/>
    </source>
</evidence>
<comment type="subcellular location">
    <subcellularLocation>
        <location evidence="1">Cell membrane</location>
        <topology evidence="1">Single-pass membrane protein</topology>
    </subcellularLocation>
</comment>
<reference evidence="10" key="1">
    <citation type="submission" date="2019-02" db="EMBL/GenBank/DDBJ databases">
        <title>Draft genome sequence of Enterococcus sp. Gos25-1.</title>
        <authorList>
            <person name="Tanaka N."/>
            <person name="Shiwa Y."/>
            <person name="Fujita N."/>
        </authorList>
    </citation>
    <scope>NUCLEOTIDE SEQUENCE [LARGE SCALE GENOMIC DNA]</scope>
    <source>
        <strain evidence="10">Gos25-1</strain>
    </source>
</reference>
<evidence type="ECO:0000256" key="5">
    <source>
        <dbReference type="ARBA" id="ARBA00023136"/>
    </source>
</evidence>
<evidence type="ECO:0000256" key="1">
    <source>
        <dbReference type="ARBA" id="ARBA00004162"/>
    </source>
</evidence>
<feature type="transmembrane region" description="Helical" evidence="7">
    <location>
        <begin position="12"/>
        <end position="27"/>
    </location>
</feature>
<dbReference type="GO" id="GO:0005886">
    <property type="term" value="C:plasma membrane"/>
    <property type="evidence" value="ECO:0007669"/>
    <property type="project" value="UniProtKB-SubCell"/>
</dbReference>
<dbReference type="EMBL" id="BJCC01000012">
    <property type="protein sequence ID" value="GCF93579.1"/>
    <property type="molecule type" value="Genomic_DNA"/>
</dbReference>
<dbReference type="PANTHER" id="PTHR33885">
    <property type="entry name" value="PHAGE SHOCK PROTEIN C"/>
    <property type="match status" value="1"/>
</dbReference>
<gene>
    <name evidence="9" type="primary">pspC_2</name>
    <name evidence="9" type="ORF">NRIC_14700</name>
</gene>
<keyword evidence="4 7" id="KW-1133">Transmembrane helix</keyword>
<organism evidence="9 10">
    <name type="scientific">Enterococcus florum</name>
    <dbReference type="NCBI Taxonomy" id="2480627"/>
    <lineage>
        <taxon>Bacteria</taxon>
        <taxon>Bacillati</taxon>
        <taxon>Bacillota</taxon>
        <taxon>Bacilli</taxon>
        <taxon>Lactobacillales</taxon>
        <taxon>Enterococcaceae</taxon>
        <taxon>Enterococcus</taxon>
    </lineage>
</organism>
<evidence type="ECO:0000259" key="8">
    <source>
        <dbReference type="Pfam" id="PF04024"/>
    </source>
</evidence>
<dbReference type="RefSeq" id="WP_146622037.1">
    <property type="nucleotide sequence ID" value="NZ_BJCC01000012.1"/>
</dbReference>
<feature type="region of interest" description="Disordered" evidence="6">
    <location>
        <begin position="67"/>
        <end position="98"/>
    </location>
</feature>
<proteinExistence type="predicted"/>
<name>A0A4V0WPE5_9ENTE</name>
<dbReference type="AlphaFoldDB" id="A0A4V0WPE5"/>
<sequence length="98" mass="10914">MTRKLTKSKSNVVLTGALAGIAEYIGIDPTIARILFIFATIGLQGSPIFIYLLFAVLMPKADVNHGRYRTPYDRPQPSKARKNSKKAARVEDGEWSDF</sequence>
<dbReference type="Pfam" id="PF04024">
    <property type="entry name" value="PspC"/>
    <property type="match status" value="1"/>
</dbReference>
<evidence type="ECO:0000256" key="4">
    <source>
        <dbReference type="ARBA" id="ARBA00022989"/>
    </source>
</evidence>
<dbReference type="InterPro" id="IPR052027">
    <property type="entry name" value="PspC"/>
</dbReference>
<evidence type="ECO:0000256" key="2">
    <source>
        <dbReference type="ARBA" id="ARBA00022475"/>
    </source>
</evidence>
<evidence type="ECO:0000256" key="7">
    <source>
        <dbReference type="SAM" id="Phobius"/>
    </source>
</evidence>
<feature type="domain" description="Phage shock protein PspC N-terminal" evidence="8">
    <location>
        <begin position="3"/>
        <end position="61"/>
    </location>
</feature>
<evidence type="ECO:0000256" key="3">
    <source>
        <dbReference type="ARBA" id="ARBA00022692"/>
    </source>
</evidence>
<keyword evidence="2" id="KW-1003">Cell membrane</keyword>
<accession>A0A4V0WPE5</accession>
<dbReference type="Proteomes" id="UP000290567">
    <property type="component" value="Unassembled WGS sequence"/>
</dbReference>
<keyword evidence="10" id="KW-1185">Reference proteome</keyword>
<evidence type="ECO:0000313" key="10">
    <source>
        <dbReference type="Proteomes" id="UP000290567"/>
    </source>
</evidence>
<dbReference type="PANTHER" id="PTHR33885:SF3">
    <property type="entry name" value="PHAGE SHOCK PROTEIN C"/>
    <property type="match status" value="1"/>
</dbReference>
<dbReference type="InterPro" id="IPR007168">
    <property type="entry name" value="Phageshock_PspC_N"/>
</dbReference>
<protein>
    <submittedName>
        <fullName evidence="9">PspC family transcriptional regulator</fullName>
    </submittedName>
</protein>